<dbReference type="InterPro" id="IPR011992">
    <property type="entry name" value="EF-hand-dom_pair"/>
</dbReference>
<dbReference type="CDD" id="cd00051">
    <property type="entry name" value="EFh"/>
    <property type="match status" value="1"/>
</dbReference>
<comment type="caution">
    <text evidence="4">The sequence shown here is derived from an EMBL/GenBank/DDBJ whole genome shotgun (WGS) entry which is preliminary data.</text>
</comment>
<organism evidence="4 5">
    <name type="scientific">Danaus chrysippus</name>
    <name type="common">African queen</name>
    <dbReference type="NCBI Taxonomy" id="151541"/>
    <lineage>
        <taxon>Eukaryota</taxon>
        <taxon>Metazoa</taxon>
        <taxon>Ecdysozoa</taxon>
        <taxon>Arthropoda</taxon>
        <taxon>Hexapoda</taxon>
        <taxon>Insecta</taxon>
        <taxon>Pterygota</taxon>
        <taxon>Neoptera</taxon>
        <taxon>Endopterygota</taxon>
        <taxon>Lepidoptera</taxon>
        <taxon>Glossata</taxon>
        <taxon>Ditrysia</taxon>
        <taxon>Papilionoidea</taxon>
        <taxon>Nymphalidae</taxon>
        <taxon>Danainae</taxon>
        <taxon>Danaini</taxon>
        <taxon>Danaina</taxon>
        <taxon>Danaus</taxon>
        <taxon>Anosia</taxon>
    </lineage>
</organism>
<evidence type="ECO:0000313" key="5">
    <source>
        <dbReference type="Proteomes" id="UP000789524"/>
    </source>
</evidence>
<dbReference type="PANTHER" id="PTHR10773">
    <property type="entry name" value="DNA-DIRECTED RNA POLYMERASES I, II, AND III SUBUNIT RPABC2"/>
    <property type="match status" value="1"/>
</dbReference>
<keyword evidence="5" id="KW-1185">Reference proteome</keyword>
<dbReference type="EMBL" id="CAKASE010000069">
    <property type="protein sequence ID" value="CAG9572958.1"/>
    <property type="molecule type" value="Genomic_DNA"/>
</dbReference>
<sequence>MLSGGPRGCVGFANSPTSGWMIGPLFLKVLEHMKLIIRCSKEDPILLLMDNHERHCTLDAINYCREIGKVVVTFPPHCSEGSSGVRIVTRKSLFDKMKNENLRNLEEKLCFLRDHLLTQDNLSESQLNKLKRNFSHFKSEMKQRWIKSHKKEEVFLTNNHLWLEGNFEIPVTTKNRQGRPRKSFGESSERSKRRKTEEIRSNVEDGVIVHAAQVELRKSGKRDASRVLQDITSSPTRATKYKKAFDTSKCGKSSRLTPMEALKMFIDADLTRAQYEVIRNTNKKFFPCYSLIQEAKKKCYPPPETITITSTCAETQLQPLIDITVKRLSEFLEEVLLTIKEQERNTLKLICKWGCDGSQQAQYKQKLQNEADSDANIFQSCFVPVRLICGKDNQKVLWENPTPSSARFCRPIRFRFVKETTDVTNAEINYVKNSINNLVATEVDIDGEKFLVHSQFVMTMVDGKVCNAATGTTSTSRCYICGKTSKEFNNLKDKKRISKDATEFARLTKYPYVHRLQPLDVAVNGPFKSRSKMFYHRIFFHMVDMMTVNAWLLYRRTLADLDPYLPLADFKCAVAEGLSQTNKPSTSGKRGRPSYELENAIEAKKLRGPIAVMPFRDIRLDQIDHMLVWTTRQRCKVPEYKGQKYIPHTREHRRNSSSIKTARGQVASRSKYHLFVTSSNGTTPHGSVAFLIHVRVVVFCATVTAKMSERTKKIVRLAREIMSKEIDEVNFSSSVSNDNEMPAPSIQVSNISHDQSNHESTQWNVVESTPTTMHLKKLESSEHGTTSDESDDVVSSGSGEMYDPSSSDESSDSNLSPSSPITSTTNNAETQLDETQLHEPSPTVRGKKRTRNVENWCKVKAKLLRNSGKSYTGRTGKTVPPRKLGPSCKDKCILSCSKKFTEQYRVQLFTDYWAMGSIQRQRDFLSACIEKLALKYRRITAQEPRKPNCAFYLRDTNTNKVRVCKTFIINTLGISERAIRTVIHIEWNWNCFFGRQKRNHINSIPRVESHYVRKDTMREFIDGGLTIADMHRQYSAERSAINMQPANYDTYARIFNNEFNIGFFLPKKDQCDQCEAYKNAVNDDKKELEDAYHLHQEEKELSRLEKEKSQKGEIKLAVYDLQAVLPVPMGQTSAFYYKSRLNCFNFTVTEIGSDKTVCFFWHEGLGHRGVNEIGTGVYKYLDACSSSSPGQDVVLYSDNCGGQQKNRMGSHTLRDREIDDLLHQYDSEDGLEDDDDSVIDPDFQPLLEDLEIFSDCEEDTAVDIDSIIEESERSEPVAGASSSDPGQQESHSNKATTNKKGKKRQLQWKKKNLLLNDQQLRFTGNTTLPPNLLELDTPIQFFLYFFPKELITFITAQTNLYIIQKNPNQSFQITDTDIQQFIGATYLMSLIQLPRVTSHWNTTIGTPMIQEIMPKQKFEKIRQYIHFNDNSNLPPRNSANGDRLFKIRPIVETLNRTFSTVPLETYLCVDEQICSTKARYDIYNMDETGVKTSASHPPRVIDVKGKKQVGVVSSAEKGQLTTIICACSATGRFVPPCFIFGKRKRMNARLLDDAPNGAQVLPNNELEKRIIEAFEVFDHSGKQVVDVREVGTILRSLGCCPTEAEVQEVILATENKEATGNVPLINFLPYLFKAITDHRFYPASAEVLLAAFRYFDKDGQGFITKERFTQLMLEEGEPFTQEEFDEMIQVALDPVTDTITYEYYINQLMFI</sequence>
<dbReference type="FunFam" id="1.10.238.10:FF:000001">
    <property type="entry name" value="Calmodulin 1"/>
    <property type="match status" value="1"/>
</dbReference>
<dbReference type="Proteomes" id="UP000789524">
    <property type="component" value="Unassembled WGS sequence"/>
</dbReference>
<evidence type="ECO:0000313" key="4">
    <source>
        <dbReference type="EMBL" id="CAG9572958.1"/>
    </source>
</evidence>
<dbReference type="GO" id="GO:0005509">
    <property type="term" value="F:calcium ion binding"/>
    <property type="evidence" value="ECO:0007669"/>
    <property type="project" value="InterPro"/>
</dbReference>
<dbReference type="InterPro" id="IPR029526">
    <property type="entry name" value="PGBD"/>
</dbReference>
<reference evidence="4" key="1">
    <citation type="submission" date="2021-09" db="EMBL/GenBank/DDBJ databases">
        <authorList>
            <person name="Martin H S."/>
        </authorList>
    </citation>
    <scope>NUCLEOTIDE SEQUENCE</scope>
</reference>
<keyword evidence="1" id="KW-0175">Coiled coil</keyword>
<dbReference type="SMART" id="SM00054">
    <property type="entry name" value="EFh"/>
    <property type="match status" value="2"/>
</dbReference>
<dbReference type="SUPFAM" id="SSF47473">
    <property type="entry name" value="EF-hand"/>
    <property type="match status" value="1"/>
</dbReference>
<feature type="coiled-coil region" evidence="1">
    <location>
        <begin position="1078"/>
        <end position="1114"/>
    </location>
</feature>
<feature type="domain" description="EF-hand" evidence="3">
    <location>
        <begin position="1643"/>
        <end position="1678"/>
    </location>
</feature>
<accession>A0A8J2W6R9</accession>
<proteinExistence type="predicted"/>
<feature type="domain" description="EF-hand" evidence="3">
    <location>
        <begin position="1565"/>
        <end position="1600"/>
    </location>
</feature>
<feature type="compositionally biased region" description="Polar residues" evidence="2">
    <location>
        <begin position="1280"/>
        <end position="1296"/>
    </location>
</feature>
<feature type="region of interest" description="Disordered" evidence="2">
    <location>
        <begin position="778"/>
        <end position="851"/>
    </location>
</feature>
<feature type="compositionally biased region" description="Basic and acidic residues" evidence="2">
    <location>
        <begin position="183"/>
        <end position="198"/>
    </location>
</feature>
<protein>
    <submittedName>
        <fullName evidence="4">(African queen) hypothetical protein</fullName>
    </submittedName>
</protein>
<evidence type="ECO:0000256" key="1">
    <source>
        <dbReference type="SAM" id="Coils"/>
    </source>
</evidence>
<dbReference type="PROSITE" id="PS50222">
    <property type="entry name" value="EF_HAND_2"/>
    <property type="match status" value="2"/>
</dbReference>
<evidence type="ECO:0000259" key="3">
    <source>
        <dbReference type="PROSITE" id="PS50222"/>
    </source>
</evidence>
<dbReference type="PANTHER" id="PTHR10773:SF19">
    <property type="match status" value="1"/>
</dbReference>
<dbReference type="Pfam" id="PF13843">
    <property type="entry name" value="DDE_Tnp_1_7"/>
    <property type="match status" value="1"/>
</dbReference>
<feature type="region of interest" description="Disordered" evidence="2">
    <location>
        <begin position="1270"/>
        <end position="1305"/>
    </location>
</feature>
<evidence type="ECO:0000256" key="2">
    <source>
        <dbReference type="SAM" id="MobiDB-lite"/>
    </source>
</evidence>
<gene>
    <name evidence="4" type="ORF">DCHRY22_LOCUS10279</name>
</gene>
<feature type="region of interest" description="Disordered" evidence="2">
    <location>
        <begin position="173"/>
        <end position="198"/>
    </location>
</feature>
<feature type="compositionally biased region" description="Low complexity" evidence="2">
    <location>
        <begin position="793"/>
        <end position="827"/>
    </location>
</feature>
<dbReference type="Gene3D" id="1.10.238.10">
    <property type="entry name" value="EF-hand"/>
    <property type="match status" value="2"/>
</dbReference>
<dbReference type="InterPro" id="IPR002048">
    <property type="entry name" value="EF_hand_dom"/>
</dbReference>
<name>A0A8J2W6R9_9NEOP</name>
<dbReference type="OrthoDB" id="10260307at2759"/>